<dbReference type="Gene3D" id="3.40.50.410">
    <property type="entry name" value="von Willebrand factor, type A domain"/>
    <property type="match status" value="1"/>
</dbReference>
<feature type="compositionally biased region" description="Basic and acidic residues" evidence="1">
    <location>
        <begin position="402"/>
        <end position="418"/>
    </location>
</feature>
<dbReference type="RefSeq" id="WP_125127624.1">
    <property type="nucleotide sequence ID" value="NZ_RHJS01000002.1"/>
</dbReference>
<dbReference type="InterPro" id="IPR051928">
    <property type="entry name" value="NorD/CobT"/>
</dbReference>
<comment type="caution">
    <text evidence="3">The sequence shown here is derived from an EMBL/GenBank/DDBJ whole genome shotgun (WGS) entry which is preliminary data.</text>
</comment>
<dbReference type="SUPFAM" id="SSF53300">
    <property type="entry name" value="vWA-like"/>
    <property type="match status" value="1"/>
</dbReference>
<reference evidence="3" key="1">
    <citation type="submission" date="2018-10" db="EMBL/GenBank/DDBJ databases">
        <title>Schaedlerella arabinophila gen. nov. sp. nov., isolated from the mouse intestinal tract and comparative analysis with the genome of the closely related altered Schaedler flora strain ASF502.</title>
        <authorList>
            <person name="Miyake S."/>
            <person name="Soh M."/>
            <person name="Seedorf H."/>
        </authorList>
    </citation>
    <scope>NUCLEOTIDE SEQUENCE [LARGE SCALE GENOMIC DNA]</scope>
    <source>
        <strain evidence="3">DSM 106076</strain>
    </source>
</reference>
<feature type="domain" description="Cobalamin biosynthesis protein CobT VWA" evidence="2">
    <location>
        <begin position="585"/>
        <end position="763"/>
    </location>
</feature>
<sequence length="777" mass="89561">MERNGTFRELVQEEKRKLTNEEIFESAFYKEMLLSVAGELTGGTLKKVELVKFPESGWAGKCNTRRVQLNLENRVTASFPSVALKSDSITGFLGHECGHWNFSDFKLRKEYLEGLKKGEWYLHPPNPATESEAEHLEEINGYLEQKHEAAASLLAETASYIQNMLEDVYVEQKMCERYPGSIRRGIRQNRIRNAERIPSLKVQMENGYKPAAILLNLMAQYSLTGTVNNWEDIADRLLEILELVKPVIDTAAASEDAKMRMDATNRILLIIWEVLLEEIQEIEKQQNCQNAGLQEQKEEAQDSSGEPQNQPEEPQNQPEEPQNQPEGTDFQEEQKNQPEDAKKPEHLQSRQSESQSRQERNGQPKESQSQKEEPKNKQEETGRPGASKEKEKQNKQAGTQEQQERQEESQSDSKEDVRQMIEQLRGQLPEFLLEKDGEDVEGNLQRMGEVSKVNALLPDEQVVETRDRLTEYIQEAAEELAKRELEDRFCLELSRELLATEFDGDHRKVKKILKRETKFSRSARLRCTACEDQVRDIMRRMKPRLLPVLSCQGTAMERNLFFGSQMNYQALYDPGKRIFCNLEVRKKINTAVALLIDMSGSMMDQRIKQARLCALCLYEFCRSVGIPILIYGHHTDNKQYRRVQNETVYLHSLAEFDADCNDKYRIAGIEADGCNRDGAAIIFVGEKLAKRPEKIKLLFLISDGFPNASCYRGKEAEADLLQIKEKLEKKRITMLMAAIGEDKEAIQRIYKEGFFDISDLEQLPYILPKQILKYIRR</sequence>
<accession>A0A3R8LFA5</accession>
<keyword evidence="4" id="KW-1185">Reference proteome</keyword>
<evidence type="ECO:0000256" key="1">
    <source>
        <dbReference type="SAM" id="MobiDB-lite"/>
    </source>
</evidence>
<feature type="region of interest" description="Disordered" evidence="1">
    <location>
        <begin position="290"/>
        <end position="418"/>
    </location>
</feature>
<evidence type="ECO:0000313" key="4">
    <source>
        <dbReference type="Proteomes" id="UP000274920"/>
    </source>
</evidence>
<dbReference type="PANTHER" id="PTHR41248">
    <property type="entry name" value="NORD PROTEIN"/>
    <property type="match status" value="1"/>
</dbReference>
<gene>
    <name evidence="3" type="ORF">EBB54_12380</name>
</gene>
<dbReference type="AlphaFoldDB" id="A0A3R8LFA5"/>
<feature type="compositionally biased region" description="Basic and acidic residues" evidence="1">
    <location>
        <begin position="332"/>
        <end position="348"/>
    </location>
</feature>
<evidence type="ECO:0000259" key="2">
    <source>
        <dbReference type="Pfam" id="PF11775"/>
    </source>
</evidence>
<feature type="compositionally biased region" description="Basic and acidic residues" evidence="1">
    <location>
        <begin position="356"/>
        <end position="394"/>
    </location>
</feature>
<dbReference type="PANTHER" id="PTHR41248:SF1">
    <property type="entry name" value="NORD PROTEIN"/>
    <property type="match status" value="1"/>
</dbReference>
<evidence type="ECO:0000313" key="3">
    <source>
        <dbReference type="EMBL" id="RRK32077.1"/>
    </source>
</evidence>
<dbReference type="Proteomes" id="UP000274920">
    <property type="component" value="Unassembled WGS sequence"/>
</dbReference>
<name>A0A3R8LFA5_9FIRM</name>
<protein>
    <recommendedName>
        <fullName evidence="2">Cobalamin biosynthesis protein CobT VWA domain-containing protein</fullName>
    </recommendedName>
</protein>
<dbReference type="InterPro" id="IPR036465">
    <property type="entry name" value="vWFA_dom_sf"/>
</dbReference>
<feature type="compositionally biased region" description="Low complexity" evidence="1">
    <location>
        <begin position="306"/>
        <end position="326"/>
    </location>
</feature>
<organism evidence="3 4">
    <name type="scientific">Schaedlerella arabinosiphila</name>
    <dbReference type="NCBI Taxonomy" id="2044587"/>
    <lineage>
        <taxon>Bacteria</taxon>
        <taxon>Bacillati</taxon>
        <taxon>Bacillota</taxon>
        <taxon>Clostridia</taxon>
        <taxon>Lachnospirales</taxon>
        <taxon>Lachnospiraceae</taxon>
        <taxon>Schaedlerella</taxon>
    </lineage>
</organism>
<proteinExistence type="predicted"/>
<dbReference type="EMBL" id="RHJS01000002">
    <property type="protein sequence ID" value="RRK32077.1"/>
    <property type="molecule type" value="Genomic_DNA"/>
</dbReference>
<dbReference type="InterPro" id="IPR025861">
    <property type="entry name" value="CobT_VWA_dom"/>
</dbReference>
<dbReference type="Pfam" id="PF11775">
    <property type="entry name" value="CobT_C"/>
    <property type="match status" value="1"/>
</dbReference>